<comment type="caution">
    <text evidence="10">The sequence shown here is derived from an EMBL/GenBank/DDBJ whole genome shotgun (WGS) entry which is preliminary data.</text>
</comment>
<feature type="transmembrane region" description="Helical" evidence="7">
    <location>
        <begin position="113"/>
        <end position="136"/>
    </location>
</feature>
<evidence type="ECO:0000256" key="3">
    <source>
        <dbReference type="ARBA" id="ARBA00022448"/>
    </source>
</evidence>
<dbReference type="InterPro" id="IPR027470">
    <property type="entry name" value="Cation_efflux_CTD"/>
</dbReference>
<dbReference type="STRING" id="337097.BHF71_09105"/>
<name>A0A1D2YUT8_9BACI</name>
<dbReference type="OrthoDB" id="9806522at2"/>
<keyword evidence="11" id="KW-1185">Reference proteome</keyword>
<protein>
    <submittedName>
        <fullName evidence="10">Transporter</fullName>
    </submittedName>
</protein>
<dbReference type="GO" id="GO:0016020">
    <property type="term" value="C:membrane"/>
    <property type="evidence" value="ECO:0007669"/>
    <property type="project" value="UniProtKB-SubCell"/>
</dbReference>
<feature type="domain" description="Cation efflux protein transmembrane" evidence="8">
    <location>
        <begin position="16"/>
        <end position="207"/>
    </location>
</feature>
<evidence type="ECO:0000313" key="11">
    <source>
        <dbReference type="Proteomes" id="UP000243739"/>
    </source>
</evidence>
<dbReference type="AlphaFoldDB" id="A0A1D2YUT8"/>
<keyword evidence="4 7" id="KW-0812">Transmembrane</keyword>
<sequence>MGRSNGNNISADRGAWISMISYLSLSTIKLIMGYLFNSTALVADGLNNTTDIIASVAVLIGLKMSRKPPDANHPYGHSRAETIASLVTSLIMATIGIQVLIDAVRVIFSKEQVVPDIAAAWIALIGALIMLLVFFYNRSLSIKTNSRALMAVAKDNFSDAMVSLGAFVGIIGAQYNFPWLDPLAAIIVGIIILKTSWDIFSEATHMLTDGFEPNELEPLKETILTVTGVKDIKDIKARSYGNEIVVDAVIEVNPDLNVLESHNITDQIEEKMRSIHKIKDVHIHIEPKMNTGKEDE</sequence>
<gene>
    <name evidence="10" type="ORF">BHF71_09105</name>
</gene>
<evidence type="ECO:0000256" key="7">
    <source>
        <dbReference type="SAM" id="Phobius"/>
    </source>
</evidence>
<evidence type="ECO:0000256" key="4">
    <source>
        <dbReference type="ARBA" id="ARBA00022692"/>
    </source>
</evidence>
<dbReference type="PANTHER" id="PTHR43840">
    <property type="entry name" value="MITOCHONDRIAL METAL TRANSPORTER 1-RELATED"/>
    <property type="match status" value="1"/>
</dbReference>
<dbReference type="InterPro" id="IPR050291">
    <property type="entry name" value="CDF_Transporter"/>
</dbReference>
<dbReference type="InterPro" id="IPR027469">
    <property type="entry name" value="Cation_efflux_TMD_sf"/>
</dbReference>
<feature type="transmembrane region" description="Helical" evidence="7">
    <location>
        <begin position="42"/>
        <end position="62"/>
    </location>
</feature>
<evidence type="ECO:0000313" key="10">
    <source>
        <dbReference type="EMBL" id="OEF99459.1"/>
    </source>
</evidence>
<dbReference type="GO" id="GO:0008324">
    <property type="term" value="F:monoatomic cation transmembrane transporter activity"/>
    <property type="evidence" value="ECO:0007669"/>
    <property type="project" value="InterPro"/>
</dbReference>
<dbReference type="InterPro" id="IPR036837">
    <property type="entry name" value="Cation_efflux_CTD_sf"/>
</dbReference>
<evidence type="ECO:0000259" key="8">
    <source>
        <dbReference type="Pfam" id="PF01545"/>
    </source>
</evidence>
<evidence type="ECO:0000256" key="1">
    <source>
        <dbReference type="ARBA" id="ARBA00004141"/>
    </source>
</evidence>
<reference evidence="10 11" key="1">
    <citation type="submission" date="2016-09" db="EMBL/GenBank/DDBJ databases">
        <title>Draft genome sequence for the type strain of Vulcanibacillus modesticaldus BR, a strictly anaerobic, moderately thermophilic, and nitrate-reducing bacterium from deep sea-hydrothermal vents of the Mid-Atlantic Ridge.</title>
        <authorList>
            <person name="Abin C.A."/>
            <person name="Hollibaugh J.T."/>
        </authorList>
    </citation>
    <scope>NUCLEOTIDE SEQUENCE [LARGE SCALE GENOMIC DNA]</scope>
    <source>
        <strain evidence="10 11">BR</strain>
    </source>
</reference>
<keyword evidence="3" id="KW-0813">Transport</keyword>
<dbReference type="NCBIfam" id="TIGR01297">
    <property type="entry name" value="CDF"/>
    <property type="match status" value="1"/>
</dbReference>
<dbReference type="Proteomes" id="UP000243739">
    <property type="component" value="Unassembled WGS sequence"/>
</dbReference>
<accession>A0A1D2YUT8</accession>
<dbReference type="PANTHER" id="PTHR43840:SF50">
    <property type="entry name" value="MANGANESE EFFLUX SYSTEM PROTEIN MNES"/>
    <property type="match status" value="1"/>
</dbReference>
<dbReference type="Pfam" id="PF01545">
    <property type="entry name" value="Cation_efflux"/>
    <property type="match status" value="1"/>
</dbReference>
<keyword evidence="6 7" id="KW-0472">Membrane</keyword>
<feature type="transmembrane region" description="Helical" evidence="7">
    <location>
        <begin position="15"/>
        <end position="36"/>
    </location>
</feature>
<comment type="subcellular location">
    <subcellularLocation>
        <location evidence="1">Membrane</location>
        <topology evidence="1">Multi-pass membrane protein</topology>
    </subcellularLocation>
</comment>
<proteinExistence type="inferred from homology"/>
<evidence type="ECO:0000256" key="2">
    <source>
        <dbReference type="ARBA" id="ARBA00008114"/>
    </source>
</evidence>
<comment type="similarity">
    <text evidence="2">Belongs to the cation diffusion facilitator (CDF) transporter (TC 2.A.4) family.</text>
</comment>
<dbReference type="Gene3D" id="3.30.70.1350">
    <property type="entry name" value="Cation efflux protein, cytoplasmic domain"/>
    <property type="match status" value="1"/>
</dbReference>
<evidence type="ECO:0000256" key="6">
    <source>
        <dbReference type="ARBA" id="ARBA00023136"/>
    </source>
</evidence>
<dbReference type="InterPro" id="IPR058533">
    <property type="entry name" value="Cation_efflux_TM"/>
</dbReference>
<dbReference type="SUPFAM" id="SSF160240">
    <property type="entry name" value="Cation efflux protein cytoplasmic domain-like"/>
    <property type="match status" value="1"/>
</dbReference>
<dbReference type="EMBL" id="MIJF01000023">
    <property type="protein sequence ID" value="OEF99459.1"/>
    <property type="molecule type" value="Genomic_DNA"/>
</dbReference>
<dbReference type="InterPro" id="IPR002524">
    <property type="entry name" value="Cation_efflux"/>
</dbReference>
<feature type="transmembrane region" description="Helical" evidence="7">
    <location>
        <begin position="83"/>
        <end position="101"/>
    </location>
</feature>
<feature type="domain" description="Cation efflux protein cytoplasmic" evidence="9">
    <location>
        <begin position="214"/>
        <end position="287"/>
    </location>
</feature>
<dbReference type="Pfam" id="PF16916">
    <property type="entry name" value="ZT_dimer"/>
    <property type="match status" value="1"/>
</dbReference>
<feature type="transmembrane region" description="Helical" evidence="7">
    <location>
        <begin position="157"/>
        <end position="177"/>
    </location>
</feature>
<organism evidence="10 11">
    <name type="scientific">Vulcanibacillus modesticaldus</name>
    <dbReference type="NCBI Taxonomy" id="337097"/>
    <lineage>
        <taxon>Bacteria</taxon>
        <taxon>Bacillati</taxon>
        <taxon>Bacillota</taxon>
        <taxon>Bacilli</taxon>
        <taxon>Bacillales</taxon>
        <taxon>Bacillaceae</taxon>
        <taxon>Vulcanibacillus</taxon>
    </lineage>
</organism>
<evidence type="ECO:0000256" key="5">
    <source>
        <dbReference type="ARBA" id="ARBA00022989"/>
    </source>
</evidence>
<dbReference type="SUPFAM" id="SSF161111">
    <property type="entry name" value="Cation efflux protein transmembrane domain-like"/>
    <property type="match status" value="1"/>
</dbReference>
<dbReference type="RefSeq" id="WP_069656692.1">
    <property type="nucleotide sequence ID" value="NZ_MIJF01000023.1"/>
</dbReference>
<evidence type="ECO:0000259" key="9">
    <source>
        <dbReference type="Pfam" id="PF16916"/>
    </source>
</evidence>
<dbReference type="Gene3D" id="1.20.1510.10">
    <property type="entry name" value="Cation efflux protein transmembrane domain"/>
    <property type="match status" value="1"/>
</dbReference>
<dbReference type="FunFam" id="1.20.1510.10:FF:000006">
    <property type="entry name" value="Divalent cation efflux transporter"/>
    <property type="match status" value="1"/>
</dbReference>
<keyword evidence="5 7" id="KW-1133">Transmembrane helix</keyword>